<dbReference type="PANTHER" id="PTHR43047">
    <property type="entry name" value="TWO-COMPONENT HISTIDINE PROTEIN KINASE"/>
    <property type="match status" value="1"/>
</dbReference>
<dbReference type="Pfam" id="PF01627">
    <property type="entry name" value="Hpt"/>
    <property type="match status" value="1"/>
</dbReference>
<keyword evidence="10" id="KW-0418">Kinase</keyword>
<dbReference type="EMBL" id="CP137578">
    <property type="protein sequence ID" value="WOX28798.1"/>
    <property type="molecule type" value="Genomic_DNA"/>
</dbReference>
<feature type="domain" description="Response regulatory" evidence="21">
    <location>
        <begin position="728"/>
        <end position="842"/>
    </location>
</feature>
<dbReference type="SUPFAM" id="SSF47384">
    <property type="entry name" value="Homodimeric domain of signal transducing histidine kinase"/>
    <property type="match status" value="1"/>
</dbReference>
<evidence type="ECO:0000259" key="20">
    <source>
        <dbReference type="PROSITE" id="PS50109"/>
    </source>
</evidence>
<dbReference type="AlphaFoldDB" id="A0A8I2KN72"/>
<dbReference type="PANTHER" id="PTHR43047:SF64">
    <property type="entry name" value="HISTIDINE KINASE CONTAINING CHEY-HOMOLOGOUS RECEIVER DOMAIN AND PAS DOMAIN-RELATED"/>
    <property type="match status" value="1"/>
</dbReference>
<keyword evidence="4" id="KW-1003">Cell membrane</keyword>
<evidence type="ECO:0000256" key="5">
    <source>
        <dbReference type="ARBA" id="ARBA00022519"/>
    </source>
</evidence>
<keyword evidence="8" id="KW-0812">Transmembrane</keyword>
<dbReference type="InterPro" id="IPR011006">
    <property type="entry name" value="CheY-like_superfamily"/>
</dbReference>
<dbReference type="InterPro" id="IPR004358">
    <property type="entry name" value="Sig_transdc_His_kin-like_C"/>
</dbReference>
<dbReference type="Gene3D" id="3.40.50.2300">
    <property type="match status" value="1"/>
</dbReference>
<name>A0A8I2KN72_9GAMM</name>
<gene>
    <name evidence="23" type="ORF">F9Y85_22840</name>
    <name evidence="24" type="ORF">R5H13_00490</name>
</gene>
<evidence type="ECO:0000256" key="7">
    <source>
        <dbReference type="ARBA" id="ARBA00022679"/>
    </source>
</evidence>
<evidence type="ECO:0000256" key="14">
    <source>
        <dbReference type="ARBA" id="ARBA00023012"/>
    </source>
</evidence>
<dbReference type="InterPro" id="IPR001789">
    <property type="entry name" value="Sig_transdc_resp-reg_receiver"/>
</dbReference>
<dbReference type="PROSITE" id="PS50005">
    <property type="entry name" value="TPR"/>
    <property type="match status" value="1"/>
</dbReference>
<evidence type="ECO:0000256" key="10">
    <source>
        <dbReference type="ARBA" id="ARBA00022777"/>
    </source>
</evidence>
<evidence type="ECO:0000256" key="8">
    <source>
        <dbReference type="ARBA" id="ARBA00022692"/>
    </source>
</evidence>
<keyword evidence="6 17" id="KW-0597">Phosphoprotein</keyword>
<evidence type="ECO:0000313" key="23">
    <source>
        <dbReference type="EMBL" id="NLR24095.1"/>
    </source>
</evidence>
<evidence type="ECO:0000256" key="6">
    <source>
        <dbReference type="ARBA" id="ARBA00022553"/>
    </source>
</evidence>
<dbReference type="Pfam" id="PF02518">
    <property type="entry name" value="HATPase_c"/>
    <property type="match status" value="1"/>
</dbReference>
<dbReference type="PRINTS" id="PR00344">
    <property type="entry name" value="BCTRLSENSOR"/>
</dbReference>
<dbReference type="PROSITE" id="PS50109">
    <property type="entry name" value="HIS_KIN"/>
    <property type="match status" value="1"/>
</dbReference>
<dbReference type="InterPro" id="IPR013105">
    <property type="entry name" value="TPR_2"/>
</dbReference>
<dbReference type="InterPro" id="IPR003661">
    <property type="entry name" value="HisK_dim/P_dom"/>
</dbReference>
<dbReference type="InterPro" id="IPR036097">
    <property type="entry name" value="HisK_dim/P_sf"/>
</dbReference>
<keyword evidence="14" id="KW-0902">Two-component regulatory system</keyword>
<dbReference type="EMBL" id="WEIA01000023">
    <property type="protein sequence ID" value="NLR24095.1"/>
    <property type="molecule type" value="Genomic_DNA"/>
</dbReference>
<dbReference type="Gene3D" id="1.25.40.10">
    <property type="entry name" value="Tetratricopeptide repeat domain"/>
    <property type="match status" value="2"/>
</dbReference>
<dbReference type="FunFam" id="1.10.287.130:FF:000001">
    <property type="entry name" value="Two-component sensor histidine kinase"/>
    <property type="match status" value="1"/>
</dbReference>
<protein>
    <recommendedName>
        <fullName evidence="3">histidine kinase</fullName>
        <ecNumber evidence="3">2.7.13.3</ecNumber>
    </recommendedName>
</protein>
<dbReference type="InterPro" id="IPR011990">
    <property type="entry name" value="TPR-like_helical_dom_sf"/>
</dbReference>
<dbReference type="InterPro" id="IPR036890">
    <property type="entry name" value="HATPase_C_sf"/>
</dbReference>
<dbReference type="SUPFAM" id="SSF52172">
    <property type="entry name" value="CheY-like"/>
    <property type="match status" value="1"/>
</dbReference>
<dbReference type="Proteomes" id="UP001304419">
    <property type="component" value="Chromosome 1"/>
</dbReference>
<feature type="signal peptide" evidence="19">
    <location>
        <begin position="1"/>
        <end position="27"/>
    </location>
</feature>
<evidence type="ECO:0000256" key="4">
    <source>
        <dbReference type="ARBA" id="ARBA00022475"/>
    </source>
</evidence>
<dbReference type="SMART" id="SM00448">
    <property type="entry name" value="REC"/>
    <property type="match status" value="1"/>
</dbReference>
<evidence type="ECO:0000256" key="2">
    <source>
        <dbReference type="ARBA" id="ARBA00004429"/>
    </source>
</evidence>
<keyword evidence="12" id="KW-0547">Nucleotide-binding</keyword>
<dbReference type="SUPFAM" id="SSF55874">
    <property type="entry name" value="ATPase domain of HSP90 chaperone/DNA topoisomerase II/histidine kinase"/>
    <property type="match status" value="1"/>
</dbReference>
<dbReference type="SMART" id="SM00028">
    <property type="entry name" value="TPR"/>
    <property type="match status" value="6"/>
</dbReference>
<evidence type="ECO:0000256" key="16">
    <source>
        <dbReference type="PROSITE-ProRule" id="PRU00110"/>
    </source>
</evidence>
<evidence type="ECO:0000256" key="15">
    <source>
        <dbReference type="ARBA" id="ARBA00023136"/>
    </source>
</evidence>
<keyword evidence="12" id="KW-0067">ATP-binding</keyword>
<dbReference type="Pfam" id="PF07719">
    <property type="entry name" value="TPR_2"/>
    <property type="match status" value="1"/>
</dbReference>
<evidence type="ECO:0000313" key="26">
    <source>
        <dbReference type="Proteomes" id="UP001304419"/>
    </source>
</evidence>
<dbReference type="Pfam" id="PF00512">
    <property type="entry name" value="HisKA"/>
    <property type="match status" value="1"/>
</dbReference>
<feature type="repeat" description="TPR" evidence="18">
    <location>
        <begin position="109"/>
        <end position="142"/>
    </location>
</feature>
<evidence type="ECO:0000256" key="1">
    <source>
        <dbReference type="ARBA" id="ARBA00000085"/>
    </source>
</evidence>
<dbReference type="InterPro" id="IPR005467">
    <property type="entry name" value="His_kinase_dom"/>
</dbReference>
<feature type="chain" id="PRO_5034288286" description="histidine kinase" evidence="19">
    <location>
        <begin position="28"/>
        <end position="944"/>
    </location>
</feature>
<dbReference type="Gene3D" id="1.20.120.160">
    <property type="entry name" value="HPT domain"/>
    <property type="match status" value="1"/>
</dbReference>
<dbReference type="PROSITE" id="PS50894">
    <property type="entry name" value="HPT"/>
    <property type="match status" value="1"/>
</dbReference>
<keyword evidence="15" id="KW-0472">Membrane</keyword>
<keyword evidence="26" id="KW-1185">Reference proteome</keyword>
<feature type="modified residue" description="4-aspartylphosphate" evidence="17">
    <location>
        <position position="777"/>
    </location>
</feature>
<evidence type="ECO:0000313" key="24">
    <source>
        <dbReference type="EMBL" id="WOX28798.1"/>
    </source>
</evidence>
<keyword evidence="13" id="KW-1133">Transmembrane helix</keyword>
<evidence type="ECO:0000313" key="25">
    <source>
        <dbReference type="Proteomes" id="UP000646877"/>
    </source>
</evidence>
<keyword evidence="11 18" id="KW-0802">TPR repeat</keyword>
<evidence type="ECO:0000256" key="12">
    <source>
        <dbReference type="ARBA" id="ARBA00022840"/>
    </source>
</evidence>
<dbReference type="SUPFAM" id="SSF48452">
    <property type="entry name" value="TPR-like"/>
    <property type="match status" value="2"/>
</dbReference>
<evidence type="ECO:0000256" key="11">
    <source>
        <dbReference type="ARBA" id="ARBA00022803"/>
    </source>
</evidence>
<evidence type="ECO:0000256" key="18">
    <source>
        <dbReference type="PROSITE-ProRule" id="PRU00339"/>
    </source>
</evidence>
<evidence type="ECO:0000259" key="21">
    <source>
        <dbReference type="PROSITE" id="PS50110"/>
    </source>
</evidence>
<dbReference type="CDD" id="cd17546">
    <property type="entry name" value="REC_hyHK_CKI1_RcsC-like"/>
    <property type="match status" value="1"/>
</dbReference>
<dbReference type="FunFam" id="3.30.565.10:FF:000010">
    <property type="entry name" value="Sensor histidine kinase RcsC"/>
    <property type="match status" value="1"/>
</dbReference>
<dbReference type="Gene3D" id="3.30.565.10">
    <property type="entry name" value="Histidine kinase-like ATPase, C-terminal domain"/>
    <property type="match status" value="1"/>
</dbReference>
<feature type="domain" description="Histidine kinase" evidence="20">
    <location>
        <begin position="489"/>
        <end position="706"/>
    </location>
</feature>
<evidence type="ECO:0000256" key="3">
    <source>
        <dbReference type="ARBA" id="ARBA00012438"/>
    </source>
</evidence>
<keyword evidence="9" id="KW-0677">Repeat</keyword>
<dbReference type="InterPro" id="IPR036641">
    <property type="entry name" value="HPT_dom_sf"/>
</dbReference>
<dbReference type="RefSeq" id="WP_193522572.1">
    <property type="nucleotide sequence ID" value="NZ_CBCSDF010000025.1"/>
</dbReference>
<dbReference type="GO" id="GO:0005886">
    <property type="term" value="C:plasma membrane"/>
    <property type="evidence" value="ECO:0007669"/>
    <property type="project" value="UniProtKB-SubCell"/>
</dbReference>
<comment type="subcellular location">
    <subcellularLocation>
        <location evidence="2">Cell inner membrane</location>
        <topology evidence="2">Multi-pass membrane protein</topology>
    </subcellularLocation>
</comment>
<dbReference type="SUPFAM" id="SSF47226">
    <property type="entry name" value="Histidine-containing phosphotransfer domain, HPT domain"/>
    <property type="match status" value="1"/>
</dbReference>
<dbReference type="InterPro" id="IPR003594">
    <property type="entry name" value="HATPase_dom"/>
</dbReference>
<accession>A0A8I2KN72</accession>
<dbReference type="Gene3D" id="1.10.287.130">
    <property type="match status" value="1"/>
</dbReference>
<dbReference type="Proteomes" id="UP000646877">
    <property type="component" value="Unassembled WGS sequence"/>
</dbReference>
<dbReference type="GO" id="GO:0000155">
    <property type="term" value="F:phosphorelay sensor kinase activity"/>
    <property type="evidence" value="ECO:0007669"/>
    <property type="project" value="InterPro"/>
</dbReference>
<evidence type="ECO:0000256" key="9">
    <source>
        <dbReference type="ARBA" id="ARBA00022737"/>
    </source>
</evidence>
<feature type="domain" description="HPt" evidence="22">
    <location>
        <begin position="853"/>
        <end position="944"/>
    </location>
</feature>
<keyword evidence="19" id="KW-0732">Signal</keyword>
<feature type="modified residue" description="Phosphohistidine" evidence="16">
    <location>
        <position position="892"/>
    </location>
</feature>
<proteinExistence type="predicted"/>
<dbReference type="InterPro" id="IPR019734">
    <property type="entry name" value="TPR_rpt"/>
</dbReference>
<keyword evidence="5" id="KW-0997">Cell inner membrane</keyword>
<dbReference type="Pfam" id="PF00072">
    <property type="entry name" value="Response_reg"/>
    <property type="match status" value="1"/>
</dbReference>
<evidence type="ECO:0000256" key="13">
    <source>
        <dbReference type="ARBA" id="ARBA00022989"/>
    </source>
</evidence>
<keyword evidence="7" id="KW-0808">Transferase</keyword>
<dbReference type="SMART" id="SM00387">
    <property type="entry name" value="HATPase_c"/>
    <property type="match status" value="1"/>
</dbReference>
<dbReference type="SMART" id="SM00388">
    <property type="entry name" value="HisKA"/>
    <property type="match status" value="1"/>
</dbReference>
<organism evidence="23 25">
    <name type="scientific">Pseudoalteromonas maricaloris</name>
    <dbReference type="NCBI Taxonomy" id="184924"/>
    <lineage>
        <taxon>Bacteria</taxon>
        <taxon>Pseudomonadati</taxon>
        <taxon>Pseudomonadota</taxon>
        <taxon>Gammaproteobacteria</taxon>
        <taxon>Alteromonadales</taxon>
        <taxon>Pseudoalteromonadaceae</taxon>
        <taxon>Pseudoalteromonas</taxon>
    </lineage>
</organism>
<evidence type="ECO:0000256" key="19">
    <source>
        <dbReference type="SAM" id="SignalP"/>
    </source>
</evidence>
<reference evidence="24 26" key="2">
    <citation type="submission" date="2023-10" db="EMBL/GenBank/DDBJ databases">
        <title>To unveil natural product biosynthetic capacity in Pseudoalteromonas.</title>
        <authorList>
            <person name="Wang J."/>
        </authorList>
    </citation>
    <scope>NUCLEOTIDE SEQUENCE [LARGE SCALE GENOMIC DNA]</scope>
    <source>
        <strain evidence="24 26">DSM 15914</strain>
    </source>
</reference>
<dbReference type="PROSITE" id="PS50110">
    <property type="entry name" value="RESPONSE_REGULATORY"/>
    <property type="match status" value="1"/>
</dbReference>
<dbReference type="InterPro" id="IPR008207">
    <property type="entry name" value="Sig_transdc_His_kin_Hpt_dom"/>
</dbReference>
<dbReference type="CDD" id="cd00082">
    <property type="entry name" value="HisKA"/>
    <property type="match status" value="1"/>
</dbReference>
<dbReference type="Pfam" id="PF13424">
    <property type="entry name" value="TPR_12"/>
    <property type="match status" value="1"/>
</dbReference>
<reference evidence="23" key="1">
    <citation type="submission" date="2019-10" db="EMBL/GenBank/DDBJ databases">
        <authorList>
            <person name="Paulsen S."/>
        </authorList>
    </citation>
    <scope>NUCLEOTIDE SEQUENCE</scope>
    <source>
        <strain evidence="23">LMG 19692</strain>
    </source>
</reference>
<sequence length="944" mass="106605">MNLSRLLKPWSVFACSLCFSCCFQVNATLNDSPLAERISEVEQTTNWQQQKMLGTELLTEQNLGKTRKIELLLSLGKSAYKQNQFKDALVFLNQLELITQSDRLSDNHFSAVKVQGICYFYLGHYQQAIEFYSRALALAEQRNVPIEMANLHSNLGLAYFNSFTLDLALHNYLKADELYQEFGNAQDHADILLNISGVYIRQGAYDKAEEMLHEALNAFVELNDEYGVALAQADLGVLYTETKRPALAKASYQAAIGYYEAQNDVRHLSFEYGNLALLSYSQNQLELAEKEANFALYYAEKAQNPANLMEAQFTLAQIFFAQGRLTEALTNAEQSLAASRVMHEQKRERMALRLLALIEAAQGNIKRARDYDSQNLEAQNRLMNDDMLKRINDYRAKYEASELSREVEVLKQEQKLQLLKEEQRSQLQLLGVIIALLTLLTTFALYRRKVEQRAKLELSQKVALRTSELQQKADELKAANQVKSQFLANMSHEIRTPLTTVLGHAEDLLVEQDLNAQAQASVRTIYNQGLHLRDLVNDILDLSRIEAERLELEATEFSVSSLLADLCDMFQQNIQSKQLEFIVCDQVRTNAYVRLDYIRVKQILINLLSNALKFTEKGRIELEVSETHHGLQFVVKDTGIGMTEQQIGRIFDNFQQADNSITRRFGGSGLGLSLSSQLAHMMNGEIKVQSVVDHGSAFSFSVPCTVYLNTAIAEIQEPQSKQPLLSGTVLVVEDHPENRQLFSRMIERTGATVIVAENGARAVEQCLSDFPDLVLMDIQMPRMDGVEALRIIRSAGYSGPIYALTANVLMEEVKSYIDSGFNGHIGKPINKNELLAVLNTHLNFESDGKAYELNIDLSDLRDSFASTFEQERYLLIDAWQNKDLVTLQTICHKLAGAASMFEFPELASIAIEFEKVLKQGSEDQFQSLFLAMCDQLKSQESLAS</sequence>
<evidence type="ECO:0000259" key="22">
    <source>
        <dbReference type="PROSITE" id="PS50894"/>
    </source>
</evidence>
<comment type="catalytic activity">
    <reaction evidence="1">
        <text>ATP + protein L-histidine = ADP + protein N-phospho-L-histidine.</text>
        <dbReference type="EC" id="2.7.13.3"/>
    </reaction>
</comment>
<dbReference type="EC" id="2.7.13.3" evidence="3"/>
<evidence type="ECO:0000256" key="17">
    <source>
        <dbReference type="PROSITE-ProRule" id="PRU00169"/>
    </source>
</evidence>